<proteinExistence type="predicted"/>
<dbReference type="InterPro" id="IPR036278">
    <property type="entry name" value="Sialidase_sf"/>
</dbReference>
<feature type="signal peptide" evidence="1">
    <location>
        <begin position="1"/>
        <end position="23"/>
    </location>
</feature>
<evidence type="ECO:0000313" key="3">
    <source>
        <dbReference type="EMBL" id="QDT12881.1"/>
    </source>
</evidence>
<evidence type="ECO:0000256" key="1">
    <source>
        <dbReference type="SAM" id="SignalP"/>
    </source>
</evidence>
<gene>
    <name evidence="3" type="ORF">K239x_48940</name>
</gene>
<dbReference type="Gene3D" id="2.120.10.10">
    <property type="match status" value="1"/>
</dbReference>
<dbReference type="Proteomes" id="UP000319817">
    <property type="component" value="Chromosome"/>
</dbReference>
<dbReference type="PANTHER" id="PTHR43752">
    <property type="entry name" value="BNR/ASP-BOX REPEAT FAMILY PROTEIN"/>
    <property type="match status" value="1"/>
</dbReference>
<accession>A0A517P0I1</accession>
<protein>
    <recommendedName>
        <fullName evidence="2">Sialidase domain-containing protein</fullName>
    </recommendedName>
</protein>
<dbReference type="Pfam" id="PF13088">
    <property type="entry name" value="BNR_2"/>
    <property type="match status" value="1"/>
</dbReference>
<dbReference type="RefSeq" id="WP_419189304.1">
    <property type="nucleotide sequence ID" value="NZ_CP036526.1"/>
</dbReference>
<keyword evidence="1" id="KW-0732">Signal</keyword>
<dbReference type="CDD" id="cd15482">
    <property type="entry name" value="Sialidase_non-viral"/>
    <property type="match status" value="1"/>
</dbReference>
<feature type="domain" description="Sialidase" evidence="2">
    <location>
        <begin position="101"/>
        <end position="348"/>
    </location>
</feature>
<dbReference type="SUPFAM" id="SSF50939">
    <property type="entry name" value="Sialidases"/>
    <property type="match status" value="1"/>
</dbReference>
<name>A0A517P0I1_9BACT</name>
<dbReference type="AlphaFoldDB" id="A0A517P0I1"/>
<feature type="chain" id="PRO_5021798240" description="Sialidase domain-containing protein" evidence="1">
    <location>
        <begin position="24"/>
        <end position="395"/>
    </location>
</feature>
<organism evidence="3 4">
    <name type="scientific">Stieleria marina</name>
    <dbReference type="NCBI Taxonomy" id="1930275"/>
    <lineage>
        <taxon>Bacteria</taxon>
        <taxon>Pseudomonadati</taxon>
        <taxon>Planctomycetota</taxon>
        <taxon>Planctomycetia</taxon>
        <taxon>Pirellulales</taxon>
        <taxon>Pirellulaceae</taxon>
        <taxon>Stieleria</taxon>
    </lineage>
</organism>
<evidence type="ECO:0000313" key="4">
    <source>
        <dbReference type="Proteomes" id="UP000319817"/>
    </source>
</evidence>
<dbReference type="EMBL" id="CP036526">
    <property type="protein sequence ID" value="QDT12881.1"/>
    <property type="molecule type" value="Genomic_DNA"/>
</dbReference>
<sequence length="395" mass="43655" precursor="true">MIRNRQLLFPLLFLVMGFQYATAQEPGHTLLWDSTVPLPESGELPVIRDAEFHVIKKWNKAADGYTFLHGVGLAWHKNKLYASFGHNQGAENTVSEEAHFRVSEDHGKSWGPLRKIDAGDEENLAVSHGVFLSHEGRLWAFQGSYYGRMKDIHTRTYLLDEHTNEWRKLGVVLKDGFWPMNQPVRMADGNWIMPGFAAGPYSNDHVFPAAVAISHGDDFTKWDFEKIPVAEGIKRMWGESSIIASGKTIHSIARYGGDAVALVAVSQDSGRTWSPSSVSNLPMTTSKPASGVLSTGERFLVCTTAKNNGGKRTPLTIALSKPGESRFSRVFVIRRSFHGRGPGESARQLSLSYACATEHDGKLYVGYSNNGGRRGNLNSAELAVIPIKSLRNNSQ</sequence>
<reference evidence="3 4" key="1">
    <citation type="submission" date="2019-02" db="EMBL/GenBank/DDBJ databases">
        <title>Deep-cultivation of Planctomycetes and their phenomic and genomic characterization uncovers novel biology.</title>
        <authorList>
            <person name="Wiegand S."/>
            <person name="Jogler M."/>
            <person name="Boedeker C."/>
            <person name="Pinto D."/>
            <person name="Vollmers J."/>
            <person name="Rivas-Marin E."/>
            <person name="Kohn T."/>
            <person name="Peeters S.H."/>
            <person name="Heuer A."/>
            <person name="Rast P."/>
            <person name="Oberbeckmann S."/>
            <person name="Bunk B."/>
            <person name="Jeske O."/>
            <person name="Meyerdierks A."/>
            <person name="Storesund J.E."/>
            <person name="Kallscheuer N."/>
            <person name="Luecker S."/>
            <person name="Lage O.M."/>
            <person name="Pohl T."/>
            <person name="Merkel B.J."/>
            <person name="Hornburger P."/>
            <person name="Mueller R.-W."/>
            <person name="Bruemmer F."/>
            <person name="Labrenz M."/>
            <person name="Spormann A.M."/>
            <person name="Op den Camp H."/>
            <person name="Overmann J."/>
            <person name="Amann R."/>
            <person name="Jetten M.S.M."/>
            <person name="Mascher T."/>
            <person name="Medema M.H."/>
            <person name="Devos D.P."/>
            <person name="Kaster A.-K."/>
            <person name="Ovreas L."/>
            <person name="Rohde M."/>
            <person name="Galperin M.Y."/>
            <person name="Jogler C."/>
        </authorList>
    </citation>
    <scope>NUCLEOTIDE SEQUENCE [LARGE SCALE GENOMIC DNA]</scope>
    <source>
        <strain evidence="3 4">K23_9</strain>
    </source>
</reference>
<dbReference type="PANTHER" id="PTHR43752:SF2">
    <property type="entry name" value="BNR_ASP-BOX REPEAT FAMILY PROTEIN"/>
    <property type="match status" value="1"/>
</dbReference>
<keyword evidence="4" id="KW-1185">Reference proteome</keyword>
<dbReference type="InterPro" id="IPR011040">
    <property type="entry name" value="Sialidase"/>
</dbReference>
<evidence type="ECO:0000259" key="2">
    <source>
        <dbReference type="Pfam" id="PF13088"/>
    </source>
</evidence>